<keyword evidence="3" id="KW-1185">Reference proteome</keyword>
<protein>
    <submittedName>
        <fullName evidence="2">Uncharacterized protein</fullName>
    </submittedName>
</protein>
<organism evidence="2 3">
    <name type="scientific">Euplotes crassus</name>
    <dbReference type="NCBI Taxonomy" id="5936"/>
    <lineage>
        <taxon>Eukaryota</taxon>
        <taxon>Sar</taxon>
        <taxon>Alveolata</taxon>
        <taxon>Ciliophora</taxon>
        <taxon>Intramacronucleata</taxon>
        <taxon>Spirotrichea</taxon>
        <taxon>Hypotrichia</taxon>
        <taxon>Euplotida</taxon>
        <taxon>Euplotidae</taxon>
        <taxon>Moneuplotes</taxon>
    </lineage>
</organism>
<evidence type="ECO:0000313" key="3">
    <source>
        <dbReference type="Proteomes" id="UP001295684"/>
    </source>
</evidence>
<feature type="compositionally biased region" description="Basic residues" evidence="1">
    <location>
        <begin position="65"/>
        <end position="78"/>
    </location>
</feature>
<feature type="compositionally biased region" description="Polar residues" evidence="1">
    <location>
        <begin position="168"/>
        <end position="183"/>
    </location>
</feature>
<feature type="compositionally biased region" description="Low complexity" evidence="1">
    <location>
        <begin position="144"/>
        <end position="156"/>
    </location>
</feature>
<evidence type="ECO:0000313" key="2">
    <source>
        <dbReference type="EMBL" id="CAI2363928.1"/>
    </source>
</evidence>
<feature type="compositionally biased region" description="Basic residues" evidence="1">
    <location>
        <begin position="88"/>
        <end position="97"/>
    </location>
</feature>
<feature type="region of interest" description="Disordered" evidence="1">
    <location>
        <begin position="168"/>
        <end position="211"/>
    </location>
</feature>
<feature type="compositionally biased region" description="Basic residues" evidence="1">
    <location>
        <begin position="201"/>
        <end position="211"/>
    </location>
</feature>
<comment type="caution">
    <text evidence="2">The sequence shown here is derived from an EMBL/GenBank/DDBJ whole genome shotgun (WGS) entry which is preliminary data.</text>
</comment>
<feature type="region of interest" description="Disordered" evidence="1">
    <location>
        <begin position="20"/>
        <end position="103"/>
    </location>
</feature>
<accession>A0AAD1X5K9</accession>
<reference evidence="2" key="1">
    <citation type="submission" date="2023-07" db="EMBL/GenBank/DDBJ databases">
        <authorList>
            <consortium name="AG Swart"/>
            <person name="Singh M."/>
            <person name="Singh A."/>
            <person name="Seah K."/>
            <person name="Emmerich C."/>
        </authorList>
    </citation>
    <scope>NUCLEOTIDE SEQUENCE</scope>
    <source>
        <strain evidence="2">DP1</strain>
    </source>
</reference>
<name>A0AAD1X5K9_EUPCR</name>
<feature type="compositionally biased region" description="Basic and acidic residues" evidence="1">
    <location>
        <begin position="49"/>
        <end position="64"/>
    </location>
</feature>
<feature type="compositionally biased region" description="Basic and acidic residues" evidence="1">
    <location>
        <begin position="20"/>
        <end position="41"/>
    </location>
</feature>
<sequence length="211" mass="23949">MGASNTKIQSSFCCAVERRDCKDKSDTSSKRKVKGLQDHQIVDTNSKTKLAEQEKVQNKQSSKEYKKRLMRTKPKSQKICKEKENKNKALKKPQKKTSNKESITGWDKLMSSIELTKFSKKFSPAEIRRAGLSNTSASRSNLHKSTSSVSKPSPFSKVANFDFFKVTSEYSSPSKRSKPQNTPLKIDSCYLTKTKSQTYPPKKRSQFKTST</sequence>
<dbReference type="EMBL" id="CAMPGE010005082">
    <property type="protein sequence ID" value="CAI2363928.1"/>
    <property type="molecule type" value="Genomic_DNA"/>
</dbReference>
<proteinExistence type="predicted"/>
<feature type="region of interest" description="Disordered" evidence="1">
    <location>
        <begin position="131"/>
        <end position="156"/>
    </location>
</feature>
<gene>
    <name evidence="2" type="ORF">ECRASSUSDP1_LOCUS5268</name>
</gene>
<dbReference type="AlphaFoldDB" id="A0AAD1X5K9"/>
<dbReference type="Proteomes" id="UP001295684">
    <property type="component" value="Unassembled WGS sequence"/>
</dbReference>
<evidence type="ECO:0000256" key="1">
    <source>
        <dbReference type="SAM" id="MobiDB-lite"/>
    </source>
</evidence>